<dbReference type="HOGENOM" id="CLU_2092237_0_0_4"/>
<dbReference type="EMBL" id="CP002217">
    <property type="protein sequence ID" value="ADN56521.1"/>
    <property type="molecule type" value="Genomic_DNA"/>
</dbReference>
<organism evidence="1">
    <name type="scientific">Burkholderia sp. (strain CCGE1003)</name>
    <dbReference type="NCBI Taxonomy" id="640512"/>
    <lineage>
        <taxon>Bacteria</taxon>
        <taxon>Pseudomonadati</taxon>
        <taxon>Pseudomonadota</taxon>
        <taxon>Betaproteobacteria</taxon>
        <taxon>Burkholderiales</taxon>
        <taxon>Burkholderiaceae</taxon>
        <taxon>Burkholderia</taxon>
    </lineage>
</organism>
<dbReference type="Gene3D" id="2.30.110.50">
    <property type="match status" value="1"/>
</dbReference>
<dbReference type="STRING" id="640512.BC1003_0518"/>
<sequence length="116" mass="12201">MAGLNKHVGGSGPIPRAVTGRQSYFLDVTGPANGCEISVVSFSAVERIGEPYRVIVEIAHPGSLSRDDYLGRDATLNFRRAAAARHAPGHWPGQGANAAVGGAQLRFYRTAAGRTV</sequence>
<accession>E1T8D0</accession>
<reference evidence="1" key="1">
    <citation type="submission" date="2010-09" db="EMBL/GenBank/DDBJ databases">
        <title>Complete sequence of chromosome1 of Burkholderia sp. CCGE1003.</title>
        <authorList>
            <consortium name="US DOE Joint Genome Institute"/>
            <person name="Lucas S."/>
            <person name="Copeland A."/>
            <person name="Lapidus A."/>
            <person name="Cheng J.-F."/>
            <person name="Bruce D."/>
            <person name="Goodwin L."/>
            <person name="Pitluck S."/>
            <person name="Daligault H."/>
            <person name="Davenport K."/>
            <person name="Detter J.C."/>
            <person name="Han C."/>
            <person name="Tapia R."/>
            <person name="Land M."/>
            <person name="Hauser L."/>
            <person name="Jeffries C."/>
            <person name="Kyrpides N."/>
            <person name="Ivanova N."/>
            <person name="Ovchinnikova G."/>
            <person name="Martinez-Romero E."/>
            <person name="Rogel M.A."/>
            <person name="Auchtung J."/>
            <person name="Tiedje J.M."/>
            <person name="Woyke T."/>
        </authorList>
    </citation>
    <scope>NUCLEOTIDE SEQUENCE</scope>
    <source>
        <strain evidence="1">CCGE1003</strain>
    </source>
</reference>
<dbReference type="AlphaFoldDB" id="E1T8D0"/>
<gene>
    <name evidence="1" type="ordered locus">BC1003_0518</name>
</gene>
<proteinExistence type="predicted"/>
<name>E1T8D0_BURSG</name>
<evidence type="ECO:0000313" key="1">
    <source>
        <dbReference type="EMBL" id="ADN56521.1"/>
    </source>
</evidence>
<protein>
    <submittedName>
        <fullName evidence="1">Uncharacterized protein</fullName>
    </submittedName>
</protein>
<dbReference type="KEGG" id="bgf:BC1003_0518"/>